<evidence type="ECO:0000256" key="1">
    <source>
        <dbReference type="ARBA" id="ARBA00025758"/>
    </source>
</evidence>
<evidence type="ECO:0000313" key="4">
    <source>
        <dbReference type="Proteomes" id="UP000298138"/>
    </source>
</evidence>
<evidence type="ECO:0000313" key="3">
    <source>
        <dbReference type="EMBL" id="TGZ84375.1"/>
    </source>
</evidence>
<reference evidence="3 4" key="1">
    <citation type="submission" date="2019-04" db="EMBL/GenBank/DDBJ databases">
        <title>Comparative genomics and transcriptomics to analyze fruiting body development in filamentous ascomycetes.</title>
        <authorList>
            <consortium name="DOE Joint Genome Institute"/>
            <person name="Lutkenhaus R."/>
            <person name="Traeger S."/>
            <person name="Breuer J."/>
            <person name="Kuo A."/>
            <person name="Lipzen A."/>
            <person name="Pangilinan J."/>
            <person name="Dilworth D."/>
            <person name="Sandor L."/>
            <person name="Poggeler S."/>
            <person name="Barry K."/>
            <person name="Grigoriev I.V."/>
            <person name="Nowrousian M."/>
        </authorList>
    </citation>
    <scope>NUCLEOTIDE SEQUENCE [LARGE SCALE GENOMIC DNA]</scope>
    <source>
        <strain evidence="3 4">CBS 389.68</strain>
    </source>
</reference>
<name>A0A4V3SJK8_9PEZI</name>
<organism evidence="3 4">
    <name type="scientific">Ascodesmis nigricans</name>
    <dbReference type="NCBI Taxonomy" id="341454"/>
    <lineage>
        <taxon>Eukaryota</taxon>
        <taxon>Fungi</taxon>
        <taxon>Dikarya</taxon>
        <taxon>Ascomycota</taxon>
        <taxon>Pezizomycotina</taxon>
        <taxon>Pezizomycetes</taxon>
        <taxon>Pezizales</taxon>
        <taxon>Ascodesmidaceae</taxon>
        <taxon>Ascodesmis</taxon>
    </lineage>
</organism>
<dbReference type="GO" id="GO:0000387">
    <property type="term" value="P:spliceosomal snRNP assembly"/>
    <property type="evidence" value="ECO:0007669"/>
    <property type="project" value="InterPro"/>
</dbReference>
<dbReference type="EMBL" id="ML220113">
    <property type="protein sequence ID" value="TGZ84375.1"/>
    <property type="molecule type" value="Genomic_DNA"/>
</dbReference>
<protein>
    <submittedName>
        <fullName evidence="3">Uncharacterized protein</fullName>
    </submittedName>
</protein>
<accession>A0A4V3SJK8</accession>
<evidence type="ECO:0000256" key="2">
    <source>
        <dbReference type="SAM" id="MobiDB-lite"/>
    </source>
</evidence>
<dbReference type="Proteomes" id="UP000298138">
    <property type="component" value="Unassembled WGS sequence"/>
</dbReference>
<dbReference type="PANTHER" id="PTHR12794">
    <property type="entry name" value="GEMIN2"/>
    <property type="match status" value="1"/>
</dbReference>
<feature type="region of interest" description="Disordered" evidence="2">
    <location>
        <begin position="1"/>
        <end position="65"/>
    </location>
</feature>
<dbReference type="Pfam" id="PF04938">
    <property type="entry name" value="SIP1"/>
    <property type="match status" value="1"/>
</dbReference>
<proteinExistence type="inferred from homology"/>
<dbReference type="InterPro" id="IPR035426">
    <property type="entry name" value="Gemin2/Brr1"/>
</dbReference>
<keyword evidence="4" id="KW-1185">Reference proteome</keyword>
<dbReference type="PANTHER" id="PTHR12794:SF0">
    <property type="entry name" value="GEM-ASSOCIATED PROTEIN 2"/>
    <property type="match status" value="1"/>
</dbReference>
<sequence>MGKRKKKSNNNNNNNNNNAKRFKSNDGKSNDNYDASRGYFDSTTGQRGAFPGLSREDEPFLGPAHDGLSYLRMVRSEAALVPPLLLSSSVPRPPPRPQRLRHQPSPRTYEVSVDTLDYDDPVPALDALDYDDPSSTSPPNPVDQQQQEALATSPTYSDNTDDDDDPNCFFAESTYVSLQKSPPPPPPPPYHTSLVSKFRAVRNKSHTNPPPPTPGLEFPRKFAHKWTMDTRPTMGLLWAMDMPKVISMTQNVTRMIGSGTRTVRRGIPKRVGEWVWALLVRCEDAMGPDEVYVVREMGKTALAVLKDVKEQWGEENGEVEEGGVENVEEEKTEQVEEAVEEDTGDPTNDAQPDTVQVDETEKGHVESLDSTTQNESVEQEQGPVHNNVDLSEPVKPKVVEEDVDWGYTQATLDMIISVVGDYFGQRDLLETRTLMEVG</sequence>
<dbReference type="OrthoDB" id="428895at2759"/>
<dbReference type="GO" id="GO:0032797">
    <property type="term" value="C:SMN complex"/>
    <property type="evidence" value="ECO:0007669"/>
    <property type="project" value="TreeGrafter"/>
</dbReference>
<feature type="region of interest" description="Disordered" evidence="2">
    <location>
        <begin position="85"/>
        <end position="169"/>
    </location>
</feature>
<dbReference type="AlphaFoldDB" id="A0A4V3SJK8"/>
<gene>
    <name evidence="3" type="ORF">EX30DRAFT_338906</name>
</gene>
<dbReference type="InParanoid" id="A0A4V3SJK8"/>
<feature type="compositionally biased region" description="Polar residues" evidence="2">
    <location>
        <begin position="345"/>
        <end position="354"/>
    </location>
</feature>
<feature type="region of interest" description="Disordered" evidence="2">
    <location>
        <begin position="313"/>
        <end position="392"/>
    </location>
</feature>
<dbReference type="GO" id="GO:0005634">
    <property type="term" value="C:nucleus"/>
    <property type="evidence" value="ECO:0007669"/>
    <property type="project" value="TreeGrafter"/>
</dbReference>
<feature type="compositionally biased region" description="Low complexity" evidence="2">
    <location>
        <begin position="9"/>
        <end position="19"/>
    </location>
</feature>
<dbReference type="Gene3D" id="1.20.58.1070">
    <property type="match status" value="1"/>
</dbReference>
<feature type="compositionally biased region" description="Acidic residues" evidence="2">
    <location>
        <begin position="313"/>
        <end position="344"/>
    </location>
</feature>
<comment type="similarity">
    <text evidence="1">Belongs to the gemin-2 family.</text>
</comment>
<feature type="compositionally biased region" description="Polar residues" evidence="2">
    <location>
        <begin position="142"/>
        <end position="152"/>
    </location>
</feature>